<dbReference type="Pfam" id="PF00657">
    <property type="entry name" value="Lipase_GDSL"/>
    <property type="match status" value="1"/>
</dbReference>
<name>A0A7N1A7Y9_KALFE</name>
<dbReference type="Proteomes" id="UP000594263">
    <property type="component" value="Unplaced"/>
</dbReference>
<keyword evidence="4" id="KW-1185">Reference proteome</keyword>
<dbReference type="Gramene" id="Kaladp1129s0008.1.v1.1">
    <property type="protein sequence ID" value="Kaladp1129s0008.1.v1.1"/>
    <property type="gene ID" value="Kaladp1129s0008.v1.1"/>
</dbReference>
<proteinExistence type="inferred from homology"/>
<dbReference type="InterPro" id="IPR036514">
    <property type="entry name" value="SGNH_hydro_sf"/>
</dbReference>
<protein>
    <recommendedName>
        <fullName evidence="5">GDSL esterase/lipase</fullName>
    </recommendedName>
</protein>
<dbReference type="Gene3D" id="3.40.50.1110">
    <property type="entry name" value="SGNH hydrolase"/>
    <property type="match status" value="1"/>
</dbReference>
<comment type="similarity">
    <text evidence="1">Belongs to the 'GDSL' lipolytic enzyme family.</text>
</comment>
<evidence type="ECO:0000256" key="2">
    <source>
        <dbReference type="ARBA" id="ARBA00023180"/>
    </source>
</evidence>
<dbReference type="PANTHER" id="PTHR22835">
    <property type="entry name" value="ZINC FINGER FYVE DOMAIN CONTAINING PROTEIN"/>
    <property type="match status" value="1"/>
</dbReference>
<accession>A0A7N1A7Y9</accession>
<evidence type="ECO:0000256" key="1">
    <source>
        <dbReference type="ARBA" id="ARBA00008668"/>
    </source>
</evidence>
<dbReference type="InterPro" id="IPR001087">
    <property type="entry name" value="GDSL"/>
</dbReference>
<evidence type="ECO:0000313" key="4">
    <source>
        <dbReference type="Proteomes" id="UP000594263"/>
    </source>
</evidence>
<reference evidence="3" key="1">
    <citation type="submission" date="2021-01" db="UniProtKB">
        <authorList>
            <consortium name="EnsemblPlants"/>
        </authorList>
    </citation>
    <scope>IDENTIFICATION</scope>
</reference>
<sequence length="306" mass="34290">MSKLFAEKLQMPFSSAYLDSFLPNFRRGANFAQGGSTIQPLDGQMFQSGFNPLSLNLQIQQFEGFKSRITELYEMGNCLGFESHLPSPSDFPKALYTIDIGQNDLSAATLSLTVDKAKASITNIINHFGSNIEELYKLRARTFWIHNTGPLCCLPYYFIDYPSNPGPFDAVGCIQSHNELAQAFNSQLKHRIILLRSQLRDAVLTYVDLYTAKYTLIKIASIQGFVVPLGFCCKYHDGDPRGCWEMRHVNGTEINSSSCSDPSKYISWDSAHYTDAASKWVSDHILRGSLSDSQVPISLACRKNIH</sequence>
<dbReference type="OMA" id="YCCENCA"/>
<organism evidence="3 4">
    <name type="scientific">Kalanchoe fedtschenkoi</name>
    <name type="common">Lavender scallops</name>
    <name type="synonym">South American air plant</name>
    <dbReference type="NCBI Taxonomy" id="63787"/>
    <lineage>
        <taxon>Eukaryota</taxon>
        <taxon>Viridiplantae</taxon>
        <taxon>Streptophyta</taxon>
        <taxon>Embryophyta</taxon>
        <taxon>Tracheophyta</taxon>
        <taxon>Spermatophyta</taxon>
        <taxon>Magnoliopsida</taxon>
        <taxon>eudicotyledons</taxon>
        <taxon>Gunneridae</taxon>
        <taxon>Pentapetalae</taxon>
        <taxon>Saxifragales</taxon>
        <taxon>Crassulaceae</taxon>
        <taxon>Kalanchoe</taxon>
    </lineage>
</organism>
<evidence type="ECO:0008006" key="5">
    <source>
        <dbReference type="Google" id="ProtNLM"/>
    </source>
</evidence>
<keyword evidence="2" id="KW-0325">Glycoprotein</keyword>
<dbReference type="EnsemblPlants" id="Kaladp1129s0008.1.v1.1">
    <property type="protein sequence ID" value="Kaladp1129s0008.1.v1.1"/>
    <property type="gene ID" value="Kaladp1129s0008.v1.1"/>
</dbReference>
<dbReference type="AlphaFoldDB" id="A0A7N1A7Y9"/>
<evidence type="ECO:0000313" key="3">
    <source>
        <dbReference type="EnsemblPlants" id="Kaladp1129s0008.1.v1.1"/>
    </source>
</evidence>
<dbReference type="GO" id="GO:0016788">
    <property type="term" value="F:hydrolase activity, acting on ester bonds"/>
    <property type="evidence" value="ECO:0007669"/>
    <property type="project" value="InterPro"/>
</dbReference>
<dbReference type="PANTHER" id="PTHR22835:SF514">
    <property type="entry name" value="GDSL-LIKE LIPASE_ACYLHYDROLASE SUPERFAMILY PROTEIN ISOFORM 1"/>
    <property type="match status" value="1"/>
</dbReference>